<feature type="region of interest" description="Disordered" evidence="2">
    <location>
        <begin position="1058"/>
        <end position="1077"/>
    </location>
</feature>
<feature type="compositionally biased region" description="Basic and acidic residues" evidence="2">
    <location>
        <begin position="4110"/>
        <end position="4131"/>
    </location>
</feature>
<feature type="compositionally biased region" description="Basic and acidic residues" evidence="2">
    <location>
        <begin position="1974"/>
        <end position="1983"/>
    </location>
</feature>
<feature type="region of interest" description="Disordered" evidence="2">
    <location>
        <begin position="1134"/>
        <end position="1164"/>
    </location>
</feature>
<feature type="compositionally biased region" description="Polar residues" evidence="2">
    <location>
        <begin position="2499"/>
        <end position="2511"/>
    </location>
</feature>
<feature type="region of interest" description="Disordered" evidence="2">
    <location>
        <begin position="2906"/>
        <end position="2932"/>
    </location>
</feature>
<feature type="compositionally biased region" description="Polar residues" evidence="2">
    <location>
        <begin position="3680"/>
        <end position="3690"/>
    </location>
</feature>
<feature type="region of interest" description="Disordered" evidence="2">
    <location>
        <begin position="2492"/>
        <end position="2890"/>
    </location>
</feature>
<feature type="compositionally biased region" description="Basic and acidic residues" evidence="2">
    <location>
        <begin position="2158"/>
        <end position="2171"/>
    </location>
</feature>
<feature type="compositionally biased region" description="Low complexity" evidence="2">
    <location>
        <begin position="2966"/>
        <end position="2976"/>
    </location>
</feature>
<accession>A0A8K0P2G5</accession>
<dbReference type="Gene3D" id="2.60.40.10">
    <property type="entry name" value="Immunoglobulins"/>
    <property type="match status" value="1"/>
</dbReference>
<dbReference type="InterPro" id="IPR013783">
    <property type="entry name" value="Ig-like_fold"/>
</dbReference>
<feature type="region of interest" description="Disordered" evidence="2">
    <location>
        <begin position="3460"/>
        <end position="3758"/>
    </location>
</feature>
<feature type="compositionally biased region" description="Polar residues" evidence="2">
    <location>
        <begin position="731"/>
        <end position="744"/>
    </location>
</feature>
<evidence type="ECO:0000256" key="1">
    <source>
        <dbReference type="PROSITE-ProRule" id="PRU00087"/>
    </source>
</evidence>
<feature type="compositionally biased region" description="Basic and acidic residues" evidence="2">
    <location>
        <begin position="2375"/>
        <end position="2392"/>
    </location>
</feature>
<protein>
    <submittedName>
        <fullName evidence="3">Uncharacterized protein</fullName>
    </submittedName>
</protein>
<dbReference type="OrthoDB" id="10012602at2759"/>
<feature type="compositionally biased region" description="Basic and acidic residues" evidence="2">
    <location>
        <begin position="2643"/>
        <end position="2659"/>
    </location>
</feature>
<feature type="compositionally biased region" description="Basic and acidic residues" evidence="2">
    <location>
        <begin position="1259"/>
        <end position="1270"/>
    </location>
</feature>
<feature type="compositionally biased region" description="Basic and acidic residues" evidence="2">
    <location>
        <begin position="3928"/>
        <end position="3937"/>
    </location>
</feature>
<feature type="region of interest" description="Disordered" evidence="2">
    <location>
        <begin position="1597"/>
        <end position="1707"/>
    </location>
</feature>
<feature type="compositionally biased region" description="Basic and acidic residues" evidence="2">
    <location>
        <begin position="1667"/>
        <end position="1693"/>
    </location>
</feature>
<feature type="region of interest" description="Disordered" evidence="2">
    <location>
        <begin position="607"/>
        <end position="676"/>
    </location>
</feature>
<feature type="compositionally biased region" description="Gly residues" evidence="2">
    <location>
        <begin position="1236"/>
        <end position="1246"/>
    </location>
</feature>
<feature type="compositionally biased region" description="Basic and acidic residues" evidence="2">
    <location>
        <begin position="1423"/>
        <end position="1438"/>
    </location>
</feature>
<feature type="compositionally biased region" description="Basic and acidic residues" evidence="2">
    <location>
        <begin position="3823"/>
        <end position="3832"/>
    </location>
</feature>
<feature type="compositionally biased region" description="Polar residues" evidence="2">
    <location>
        <begin position="3495"/>
        <end position="3505"/>
    </location>
</feature>
<feature type="compositionally biased region" description="Polar residues" evidence="2">
    <location>
        <begin position="2775"/>
        <end position="2789"/>
    </location>
</feature>
<feature type="compositionally biased region" description="Low complexity" evidence="2">
    <location>
        <begin position="4337"/>
        <end position="4355"/>
    </location>
</feature>
<feature type="region of interest" description="Disordered" evidence="2">
    <location>
        <begin position="2226"/>
        <end position="2392"/>
    </location>
</feature>
<sequence>MTAVPYINNTLCVICDSEVFSEEELMRPFLTVSMERRLVRYLVAVRSAAARVEAEREKRLKTVSASPMMIADDRLSSNCIAQSAIGTEESMLECIARGMGLLLGAKGRSTTFYLYLNPNHPHRHIHRLMQSSNLQFENNCVEGEAGAILLQIRGPDGDFGAALISTVPNSSSSSRRSSINLTESWCGRIPITYSTTEERVKVSYIPLSTGIHELSLILRGGSHVPGSPFSVTVEESLKMPVDDDVNGGGLWKASSCDSGLNKFRPRSGSIDSDPGLEKSWEGSLRQKRRVISRIVDFVSEKMILTEDGKLERMPKIRRMVEKKLREKSEREGGEIPSQVLNRYCSATSPPRSRIRQDESDCKIPDQKVVLVLDSSPLLAEEQNQGPRKKEERSDEKFPKKTLDLFSISDAVDPYFSRKGPIDFRDHCRRILWLCDILLKYTPRQEGLEILNTAGDILGGKRVHPTIMEESEPEDNVSSPSGSNTTLMAQRLQRTRTDSNGLNDLTQWKKARRSLHTWSRSERNDSISGGRLLHKDGSYRGVVVRDLNAEAITGAYAGGDDTKDDTKDDKEVDKEEVEKMKEYLREGRPMPRKPHFSMRRRVVERTPEISGAATESLEQTTVPDAEKQPGMAEISGKDNNKHVTTKNTPISYKESKTEKKGVKSSGNYVNKVTQPSIVKSELAKEAESKLLASQGKNYSTEVASRTCDIEIKVTAEDDVLINKQSAEKSKPEVSSSIPTTSQPQKQEAAEMDSGMKRGNLLDEVKKNDIVTTSEEIPSLEVREEGKTNEEHSGKTSFPPVVSSTTPKILGQNKIGEPSDTISIQTERPRVDSPVEERVEGVVTENVEMGLPSGTLEELKEGGREKAVLEEEVKMEMLDTQEKLTCISNNLSMEAKECDVKMEKNLGGAKKRPISSYTHMISRMLCTDSFPRESLEWFESEERVEGEVEGTIETIADLNKTKEGSKNEAEPWGDEDMGPGFGLEDLDVGPGAVGKEVCARRVTTFEEEIPPDFTNPQPNQDEEENEEWPRSKFTETVKRSGVGVGVGVGVVIAGGIVSKEDNSSSVRKRDDCSNWRRRESGRTERMIEMAKQGSTERHWEAISMGIDAMEDESIASIITGVVGGVKDNKDHVRNLRRWSDSEEAKEDMGRKDGEEKSPREYGEERIAGYSITEIPREWGKGTVEHLQSGRVLKEEASGAFERRGVVKGPDSSREGGIGKKKDSEPKGGSIPIGEWWSLGGGVDSGAWGGKETEVGKLGQRTPEEGVEVKEWEGACGGGSAPAERHKGIGGKEGPPSVSAGRTDDPHRTGERKGERRGTTSREASLKHEKIERAEEAGKKRSGAENSKEKRKRSWEKDDDRWGSDGERKGQKREEGVELEDLKIKGGTQMDGRRKEKGKKPLSTGTEFSSESAESENKYSPAAIKESLRDGGESCGRETKGRAGGGRKSNQVLVKSTKGVVLGSVTEWKSETSFQGAMEMGMEKVDNLLGCLIDIPKDSRMNELGSSPKKVGEDMCGVRMSLEDWGRKDGKENLGPETEVIVGECEEVEEEDDDDGGERGEKCTVFKRDRDVKVDDENWVSESDAPLLIMEETSGKRQYNFTVGDSKQGNLIDPNQERIVANKDATNMNIRWNNEGDREVDNEYSKSTSELHSRGEQSIPANRSTSANQDVEREERPKKKLIEPGKIDKVAERQESADDDDTVEEIPRESCEVLSDFDLREEKSQRNRKNYPDLEELLGSDFSCKTTTYRAQFNLWPSEEAFGEKKIAETLESVFTGKSPMTGVVAGILGNPTHFSQTTTIRSNAPNPQRTFEEGSNEDSEENCEGKEDDIEFVEQDFDDRSDEVPARTSEESDFIGFDLHSHPKAKSGDAFLIFESPGVTTYFPFEMEDPTEQKAGIDLRGDWEEVTLFLDDEDTSDDGGKITEIKDDDGKEYETLTDDSSQKNKAPVLPAGRWSNRLSMSPAMSAISEEEAEEALPDKEQRESSLDTGGEPARWDSYEEDTSESDTNRATEEKVFDSATFRKLVEGLGPKVPEKESEPKKSAPNQLPILPIEVEDGFGESFTRRRSSTPSVVNDVGDAPVPSADCGAAFVVSSELAVTLALGVSITQIIPPEVDHPSPIPQAEEGADAIAMEKTASLPGTVGKKEQAIQTEPFLLETENKHTPSSATKEEQRGWILIDTTEEEKAREERDEGEDGWRVEAVGEVEEAASLTIAEERGMRLRSCYGGAIKKESRSGKAECRRSDGEGSEFDSRMVDPIREGMRASHKSGRDNEANSRAKCDENDAVKGKESFVRGKREQGASDVMNKTVGNGINLRGKDDEEWRDSETSIAFEGRRMESSEDAPCRGKANPEERREYTEGSRGNEEERTVTSSPKYQCHESPESEKGRTKERGDELMVDKILELKFGDRASPSKKAARLSRRESVFDDYKFDLWEKGFELKTPRRTVETQDSTGLEYYLNDVEQLLNLELEATEQEVKYISAKEIMENFTKVIESPEKVSESTSSGEWSNTKGSEVPAADDLIGIASGSRDEKGGASPRSASENNLLDIDLSEGVSRSQSGGSQSQGESNKTIDDLLFGDDIHFDQQSAETEAHKLMEGKESLKKESTTEGKQDERRNESQEKPSQPNRNWEEEHALAKKKREQTKRERSGEHKSPKLSEKHRSKNAGIFKKFDKSEENLNLDEESENDGSKRRLSFPKSSSKEEMETTDVLQPEARSEEREVFERENSASTGRDTYPSLTDSSGDFSFQEKMVKEKITPSRKDTELSGLKKERITVDSQNINATDPSIRSSFRLKHTEISGSDSTGEIKPSPKENFSVGESKRADLDHNITGKSETKDKESAGAEFGKGDKTVKRGTIDKRDGMRESESESRKGRKSSQESKLGSQSSSIDEYRRAVSEAYAFLDVQESLDGKVYEEPVKKKSSRRESVSWNAAVARMDSWDTEWSVISGAETGRMQETTGLDEITSSESSLSSPLSETRKATDPTESTASSTKDTSTEETPDTRPRQKYKKSKDFNPDDEALFQTKMTVSSRKEYWDKRLEDMKSQSESVSSPPCKRPSTKHSDAIKKGRMNFEQSSSATENSDSGKSSGESSPPEKRGTRQISSVQRKREATKTTLTQANDLNRKESDQSICKTTPDSSSDSEVAKATLDDRTAISELSEMSLDENFHQDLPTREQKTVKDSQQKESGSSSDKSTETKRVEKKRSALVENTEKMLLKAYTSDDEKSERKVPSIRVKGIVSRSKIELEKHASSPPEAERKAKSKGESPTAESSEQFSDSTSPSEDGEMTKTPPAQKVASKNGESVSRLSKIFTDNDDSEPSASFRKDVKTGRSAEKVSEDTDSERLISSSSEKGCRAEPTRSTSDRRAPMKVQEERIDSTSGALPKRYVSRPAEVMSEDEGGFVARKRMYWDAIRSMSLDTERREPKDATQSPEKADVKKVRSMWERRASLDAVPLTEERRRIGKKLFSENMSKGRISVAPLREASAERDKSPIKVSQQKTATSDSKPKPRAPVEKGVSEKKPSMHKLTPSTTTPESQQGKPLAQSSVKRVKKVSSDKAKKDVGERPGDITPSKPVSSEKPRVVKKVSRSEIKPTEKDATKSKVIEEKTTVAKAVPSEKKSEKKTIKGDKTVEEKLTITDAAPTGKTAEKEATSKVKKTKPKKSPSPELKESTERKVLKDSSTATTVAKSDSQKVPMKEKKIGKKMTSEPSMGVKLMEKTLQETQPKSSSEPLKSANVLSQQKRESLTSKDPWDSDEERKAMEYALTRQRRSSVEIRVTDDEDVCVMREITVIPVFPCKPQMETYEEEEEEGKEIRSLPIDLEGNRKEEIPISRRRSSLPPRNLSAQVSEVAAGGKQRSESGKSTSKHAISPSEESVPKGTVKKKKSPLPMLEERLDTQANSEGLPKVRKKSSASGAVESKHRTIPAIDREHQRAELGEEGYAEKIPATSARGERGDDGRTAISRRTAKGTAPIQKKKPPPSAASSPDSEVDSTELPRSFLSAPTTALRRHSAAVDSMSPDLPGLTKRRGSGELSSPRKSAESKKRFSRAKQFFENMERGKDSPPSDEVEPETLKSKKKKARGTVTDVESIGKSSLRKSSSRRRSPLRNLDVKDDSESTPDSDKPEGERLQQRRRSRRGSCDLIHSAPGSDVDNPWENPQKALQRRKKGGEPVLRSQMFGGSERQPRVSERFNVMDLFKDVAGAGTGGSGDLSGRATPLGIPHQAAVLAALRSVEDVRSSETRSPYDLYRPVEAVDDCVPSPAASPDVNANEEGGAEVGHRAEDDNDNYESSMTLHSKREYQAEYPHLPITSPRRSRHRSSHMDLIPRNVLLKLDKTQSSSKTTPSRTRSQAELF</sequence>
<feature type="compositionally biased region" description="Acidic residues" evidence="2">
    <location>
        <begin position="1812"/>
        <end position="1825"/>
    </location>
</feature>
<feature type="compositionally biased region" description="Basic and acidic residues" evidence="2">
    <location>
        <begin position="1916"/>
        <end position="1932"/>
    </location>
</feature>
<feature type="compositionally biased region" description="Basic and acidic residues" evidence="2">
    <location>
        <begin position="3166"/>
        <end position="3185"/>
    </location>
</feature>
<feature type="compositionally biased region" description="Basic and acidic residues" evidence="2">
    <location>
        <begin position="2181"/>
        <end position="2196"/>
    </location>
</feature>
<feature type="compositionally biased region" description="Basic and acidic residues" evidence="2">
    <location>
        <begin position="2004"/>
        <end position="2014"/>
    </location>
</feature>
<feature type="compositionally biased region" description="Basic and acidic residues" evidence="2">
    <location>
        <begin position="779"/>
        <end position="792"/>
    </location>
</feature>
<feature type="region of interest" description="Disordered" evidence="2">
    <location>
        <begin position="2948"/>
        <end position="3402"/>
    </location>
</feature>
<reference evidence="3" key="2">
    <citation type="submission" date="2017-10" db="EMBL/GenBank/DDBJ databases">
        <title>Ladona fulva Genome sequencing and assembly.</title>
        <authorList>
            <person name="Murali S."/>
            <person name="Richards S."/>
            <person name="Bandaranaike D."/>
            <person name="Bellair M."/>
            <person name="Blankenburg K."/>
            <person name="Chao H."/>
            <person name="Dinh H."/>
            <person name="Doddapaneni H."/>
            <person name="Dugan-Rocha S."/>
            <person name="Elkadiri S."/>
            <person name="Gnanaolivu R."/>
            <person name="Hernandez B."/>
            <person name="Skinner E."/>
            <person name="Javaid M."/>
            <person name="Lee S."/>
            <person name="Li M."/>
            <person name="Ming W."/>
            <person name="Munidasa M."/>
            <person name="Muniz J."/>
            <person name="Nguyen L."/>
            <person name="Hughes D."/>
            <person name="Osuji N."/>
            <person name="Pu L.-L."/>
            <person name="Puazo M."/>
            <person name="Qu C."/>
            <person name="Quiroz J."/>
            <person name="Raj R."/>
            <person name="Weissenberger G."/>
            <person name="Xin Y."/>
            <person name="Zou X."/>
            <person name="Han Y."/>
            <person name="Worley K."/>
            <person name="Muzny D."/>
            <person name="Gibbs R."/>
        </authorList>
    </citation>
    <scope>NUCLEOTIDE SEQUENCE</scope>
    <source>
        <strain evidence="3">Sampled in the wild</strain>
    </source>
</reference>
<gene>
    <name evidence="3" type="ORF">J437_LFUL009994</name>
</gene>
<feature type="region of interest" description="Disordered" evidence="2">
    <location>
        <begin position="2158"/>
        <end position="2198"/>
    </location>
</feature>
<feature type="compositionally biased region" description="Polar residues" evidence="2">
    <location>
        <begin position="663"/>
        <end position="676"/>
    </location>
</feature>
<feature type="compositionally biased region" description="Basic and acidic residues" evidence="2">
    <location>
        <begin position="3668"/>
        <end position="3679"/>
    </location>
</feature>
<feature type="compositionally biased region" description="Polar residues" evidence="2">
    <location>
        <begin position="1656"/>
        <end position="1666"/>
    </location>
</feature>
<feature type="compositionally biased region" description="Basic and acidic residues" evidence="2">
    <location>
        <begin position="3324"/>
        <end position="3345"/>
    </location>
</feature>
<feature type="region of interest" description="Disordered" evidence="2">
    <location>
        <begin position="721"/>
        <end position="833"/>
    </location>
</feature>
<organism evidence="3 4">
    <name type="scientific">Ladona fulva</name>
    <name type="common">Scarce chaser dragonfly</name>
    <name type="synonym">Libellula fulva</name>
    <dbReference type="NCBI Taxonomy" id="123851"/>
    <lineage>
        <taxon>Eukaryota</taxon>
        <taxon>Metazoa</taxon>
        <taxon>Ecdysozoa</taxon>
        <taxon>Arthropoda</taxon>
        <taxon>Hexapoda</taxon>
        <taxon>Insecta</taxon>
        <taxon>Pterygota</taxon>
        <taxon>Palaeoptera</taxon>
        <taxon>Odonata</taxon>
        <taxon>Epiprocta</taxon>
        <taxon>Anisoptera</taxon>
        <taxon>Libelluloidea</taxon>
        <taxon>Libellulidae</taxon>
        <taxon>Ladona</taxon>
    </lineage>
</organism>
<dbReference type="Proteomes" id="UP000792457">
    <property type="component" value="Unassembled WGS sequence"/>
</dbReference>
<feature type="compositionally biased region" description="Basic and acidic residues" evidence="2">
    <location>
        <begin position="1352"/>
        <end position="1381"/>
    </location>
</feature>
<dbReference type="SUPFAM" id="SSF81296">
    <property type="entry name" value="E set domains"/>
    <property type="match status" value="1"/>
</dbReference>
<feature type="repeat" description="Filamin" evidence="1">
    <location>
        <begin position="96"/>
        <end position="233"/>
    </location>
</feature>
<feature type="compositionally biased region" description="Basic and acidic residues" evidence="2">
    <location>
        <begin position="2589"/>
        <end position="2620"/>
    </location>
</feature>
<feature type="compositionally biased region" description="Basic and acidic residues" evidence="2">
    <location>
        <begin position="2714"/>
        <end position="2726"/>
    </location>
</feature>
<feature type="region of interest" description="Disordered" evidence="2">
    <location>
        <begin position="3803"/>
        <end position="4187"/>
    </location>
</feature>
<feature type="compositionally biased region" description="Polar residues" evidence="2">
    <location>
        <begin position="2984"/>
        <end position="2994"/>
    </location>
</feature>
<feature type="compositionally biased region" description="Basic and acidic residues" evidence="2">
    <location>
        <begin position="3194"/>
        <end position="3231"/>
    </location>
</feature>
<evidence type="ECO:0000256" key="2">
    <source>
        <dbReference type="SAM" id="MobiDB-lite"/>
    </source>
</evidence>
<feature type="compositionally biased region" description="Polar residues" evidence="2">
    <location>
        <begin position="1400"/>
        <end position="1409"/>
    </location>
</feature>
<feature type="region of interest" description="Disordered" evidence="2">
    <location>
        <begin position="1198"/>
        <end position="1448"/>
    </location>
</feature>
<feature type="region of interest" description="Disordered" evidence="2">
    <location>
        <begin position="1907"/>
        <end position="2077"/>
    </location>
</feature>
<feature type="region of interest" description="Disordered" evidence="2">
    <location>
        <begin position="3417"/>
        <end position="3442"/>
    </location>
</feature>
<dbReference type="PROSITE" id="PS50194">
    <property type="entry name" value="FILAMIN_REPEAT"/>
    <property type="match status" value="1"/>
</dbReference>
<feature type="region of interest" description="Disordered" evidence="2">
    <location>
        <begin position="1793"/>
        <end position="1825"/>
    </location>
</feature>
<feature type="compositionally biased region" description="Basic and acidic residues" evidence="2">
    <location>
        <begin position="752"/>
        <end position="767"/>
    </location>
</feature>
<feature type="compositionally biased region" description="Basic and acidic residues" evidence="2">
    <location>
        <begin position="2227"/>
        <end position="2298"/>
    </location>
</feature>
<feature type="compositionally biased region" description="Basic and acidic residues" evidence="2">
    <location>
        <begin position="3506"/>
        <end position="3523"/>
    </location>
</feature>
<feature type="region of interest" description="Disordered" evidence="2">
    <location>
        <begin position="555"/>
        <end position="575"/>
    </location>
</feature>
<feature type="compositionally biased region" description="Basic and acidic residues" evidence="2">
    <location>
        <begin position="3031"/>
        <end position="3045"/>
    </location>
</feature>
<feature type="compositionally biased region" description="Basic and acidic residues" evidence="2">
    <location>
        <begin position="2909"/>
        <end position="2927"/>
    </location>
</feature>
<feature type="compositionally biased region" description="Polar residues" evidence="2">
    <location>
        <begin position="1597"/>
        <end position="1606"/>
    </location>
</feature>
<feature type="compositionally biased region" description="Polar residues" evidence="2">
    <location>
        <begin position="1793"/>
        <end position="1807"/>
    </location>
</feature>
<feature type="compositionally biased region" description="Low complexity" evidence="2">
    <location>
        <begin position="2879"/>
        <end position="2888"/>
    </location>
</feature>
<feature type="compositionally biased region" description="Basic and acidic residues" evidence="2">
    <location>
        <begin position="1299"/>
        <end position="1345"/>
    </location>
</feature>
<dbReference type="InterPro" id="IPR017868">
    <property type="entry name" value="Filamin/ABP280_repeat-like"/>
</dbReference>
<feature type="compositionally biased region" description="Polar residues" evidence="2">
    <location>
        <begin position="3269"/>
        <end position="3283"/>
    </location>
</feature>
<feature type="compositionally biased region" description="Basic and acidic residues" evidence="2">
    <location>
        <begin position="3353"/>
        <end position="3378"/>
    </location>
</feature>
<feature type="compositionally biased region" description="Basic and acidic residues" evidence="2">
    <location>
        <begin position="3420"/>
        <end position="3442"/>
    </location>
</feature>
<reference evidence="3" key="1">
    <citation type="submission" date="2013-04" db="EMBL/GenBank/DDBJ databases">
        <authorList>
            <person name="Qu J."/>
            <person name="Murali S.C."/>
            <person name="Bandaranaike D."/>
            <person name="Bellair M."/>
            <person name="Blankenburg K."/>
            <person name="Chao H."/>
            <person name="Dinh H."/>
            <person name="Doddapaneni H."/>
            <person name="Downs B."/>
            <person name="Dugan-Rocha S."/>
            <person name="Elkadiri S."/>
            <person name="Gnanaolivu R.D."/>
            <person name="Hernandez B."/>
            <person name="Javaid M."/>
            <person name="Jayaseelan J.C."/>
            <person name="Lee S."/>
            <person name="Li M."/>
            <person name="Ming W."/>
            <person name="Munidasa M."/>
            <person name="Muniz J."/>
            <person name="Nguyen L."/>
            <person name="Ongeri F."/>
            <person name="Osuji N."/>
            <person name="Pu L.-L."/>
            <person name="Puazo M."/>
            <person name="Qu C."/>
            <person name="Quiroz J."/>
            <person name="Raj R."/>
            <person name="Weissenberger G."/>
            <person name="Xin Y."/>
            <person name="Zou X."/>
            <person name="Han Y."/>
            <person name="Richards S."/>
            <person name="Worley K."/>
            <person name="Muzny D."/>
            <person name="Gibbs R."/>
        </authorList>
    </citation>
    <scope>NUCLEOTIDE SEQUENCE</scope>
    <source>
        <strain evidence="3">Sampled in the wild</strain>
    </source>
</reference>
<feature type="compositionally biased region" description="Basic and acidic residues" evidence="2">
    <location>
        <begin position="1631"/>
        <end position="1652"/>
    </location>
</feature>
<feature type="compositionally biased region" description="Basic and acidic residues" evidence="2">
    <location>
        <begin position="559"/>
        <end position="575"/>
    </location>
</feature>
<dbReference type="EMBL" id="KZ308460">
    <property type="protein sequence ID" value="KAG8230028.1"/>
    <property type="molecule type" value="Genomic_DNA"/>
</dbReference>
<feature type="compositionally biased region" description="Polar residues" evidence="2">
    <location>
        <begin position="3130"/>
        <end position="3143"/>
    </location>
</feature>
<feature type="compositionally biased region" description="Polar residues" evidence="2">
    <location>
        <begin position="3529"/>
        <end position="3540"/>
    </location>
</feature>
<feature type="region of interest" description="Disordered" evidence="2">
    <location>
        <begin position="1007"/>
        <end position="1028"/>
    </location>
</feature>
<feature type="compositionally biased region" description="Basic and acidic residues" evidence="2">
    <location>
        <begin position="3243"/>
        <end position="3265"/>
    </location>
</feature>
<evidence type="ECO:0000313" key="3">
    <source>
        <dbReference type="EMBL" id="KAG8230028.1"/>
    </source>
</evidence>
<feature type="compositionally biased region" description="Basic and acidic residues" evidence="2">
    <location>
        <begin position="2030"/>
        <end position="2039"/>
    </location>
</feature>
<proteinExistence type="predicted"/>
<feature type="region of interest" description="Disordered" evidence="2">
    <location>
        <begin position="4257"/>
        <end position="4355"/>
    </location>
</feature>
<feature type="compositionally biased region" description="Polar residues" evidence="2">
    <location>
        <begin position="2727"/>
        <end position="2745"/>
    </location>
</feature>
<feature type="compositionally biased region" description="Basic and acidic residues" evidence="2">
    <location>
        <begin position="1198"/>
        <end position="1223"/>
    </location>
</feature>
<feature type="compositionally biased region" description="Basic and acidic residues" evidence="2">
    <location>
        <begin position="3554"/>
        <end position="3568"/>
    </location>
</feature>
<name>A0A8K0P2G5_LADFU</name>
<feature type="compositionally biased region" description="Polar residues" evidence="2">
    <location>
        <begin position="3722"/>
        <end position="3741"/>
    </location>
</feature>
<comment type="caution">
    <text evidence="3">The sequence shown here is derived from an EMBL/GenBank/DDBJ whole genome shotgun (WGS) entry which is preliminary data.</text>
</comment>
<evidence type="ECO:0000313" key="4">
    <source>
        <dbReference type="Proteomes" id="UP000792457"/>
    </source>
</evidence>
<feature type="compositionally biased region" description="Basic and acidic residues" evidence="2">
    <location>
        <begin position="3577"/>
        <end position="3637"/>
    </location>
</feature>
<feature type="compositionally biased region" description="Basic and acidic residues" evidence="2">
    <location>
        <begin position="2819"/>
        <end position="2871"/>
    </location>
</feature>
<dbReference type="InterPro" id="IPR014756">
    <property type="entry name" value="Ig_E-set"/>
</dbReference>
<feature type="compositionally biased region" description="Basic and acidic residues" evidence="2">
    <location>
        <begin position="2314"/>
        <end position="2367"/>
    </location>
</feature>
<keyword evidence="4" id="KW-1185">Reference proteome</keyword>
<feature type="compositionally biased region" description="Basic residues" evidence="2">
    <location>
        <begin position="4095"/>
        <end position="4106"/>
    </location>
</feature>
<feature type="compositionally biased region" description="Low complexity" evidence="2">
    <location>
        <begin position="2550"/>
        <end position="2567"/>
    </location>
</feature>
<feature type="compositionally biased region" description="Basic and acidic residues" evidence="2">
    <location>
        <begin position="2750"/>
        <end position="2774"/>
    </location>
</feature>
<feature type="compositionally biased region" description="Basic and acidic residues" evidence="2">
    <location>
        <begin position="3742"/>
        <end position="3758"/>
    </location>
</feature>
<feature type="compositionally biased region" description="Polar residues" evidence="2">
    <location>
        <begin position="3073"/>
        <end position="3083"/>
    </location>
</feature>